<dbReference type="Pfam" id="PF13715">
    <property type="entry name" value="CarbopepD_reg_2"/>
    <property type="match status" value="1"/>
</dbReference>
<proteinExistence type="predicted"/>
<dbReference type="InterPro" id="IPR008969">
    <property type="entry name" value="CarboxyPept-like_regulatory"/>
</dbReference>
<name>A0ABP8LQY0_9BACT</name>
<organism evidence="2 3">
    <name type="scientific">Ravibacter arvi</name>
    <dbReference type="NCBI Taxonomy" id="2051041"/>
    <lineage>
        <taxon>Bacteria</taxon>
        <taxon>Pseudomonadati</taxon>
        <taxon>Bacteroidota</taxon>
        <taxon>Cytophagia</taxon>
        <taxon>Cytophagales</taxon>
        <taxon>Spirosomataceae</taxon>
        <taxon>Ravibacter</taxon>
    </lineage>
</organism>
<keyword evidence="3" id="KW-1185">Reference proteome</keyword>
<accession>A0ABP8LQY0</accession>
<evidence type="ECO:0000313" key="2">
    <source>
        <dbReference type="EMBL" id="GAA4434401.1"/>
    </source>
</evidence>
<dbReference type="EMBL" id="BAABEY010000011">
    <property type="protein sequence ID" value="GAA4434401.1"/>
    <property type="molecule type" value="Genomic_DNA"/>
</dbReference>
<evidence type="ECO:0008006" key="4">
    <source>
        <dbReference type="Google" id="ProtNLM"/>
    </source>
</evidence>
<dbReference type="Proteomes" id="UP001501508">
    <property type="component" value="Unassembled WGS sequence"/>
</dbReference>
<feature type="region of interest" description="Disordered" evidence="1">
    <location>
        <begin position="221"/>
        <end position="250"/>
    </location>
</feature>
<reference evidence="3" key="1">
    <citation type="journal article" date="2019" name="Int. J. Syst. Evol. Microbiol.">
        <title>The Global Catalogue of Microorganisms (GCM) 10K type strain sequencing project: providing services to taxonomists for standard genome sequencing and annotation.</title>
        <authorList>
            <consortium name="The Broad Institute Genomics Platform"/>
            <consortium name="The Broad Institute Genome Sequencing Center for Infectious Disease"/>
            <person name="Wu L."/>
            <person name="Ma J."/>
        </authorList>
    </citation>
    <scope>NUCLEOTIDE SEQUENCE [LARGE SCALE GENOMIC DNA]</scope>
    <source>
        <strain evidence="3">JCM 31920</strain>
    </source>
</reference>
<protein>
    <recommendedName>
        <fullName evidence="4">Carboxypeptidase-like regulatory domain-containing protein</fullName>
    </recommendedName>
</protein>
<sequence>MIAMKKIFFANILLVFLAALSTIPAFGQGERKAIMFNGIVVGANQERLPAASIIIPRAGKGTIADRDGYFVVPVFPGDSIVFSYIGYKNQYFNIPKNFNGESFSAIIAMRENVQMLSEVRVWPYRTEDEFKKAFLEMRLPDQADRDALAKSTDPEYINRMAMMVPNNAQTNFRHSIDQQLFGRESYANRSFGTTMPFLNPFAWANFIKGVKKGDLKRKEWHKDLNQAPRENISRQDYINPGEIPKKNFED</sequence>
<comment type="caution">
    <text evidence="2">The sequence shown here is derived from an EMBL/GenBank/DDBJ whole genome shotgun (WGS) entry which is preliminary data.</text>
</comment>
<dbReference type="SUPFAM" id="SSF49464">
    <property type="entry name" value="Carboxypeptidase regulatory domain-like"/>
    <property type="match status" value="1"/>
</dbReference>
<evidence type="ECO:0000256" key="1">
    <source>
        <dbReference type="SAM" id="MobiDB-lite"/>
    </source>
</evidence>
<gene>
    <name evidence="2" type="ORF">GCM10023091_09260</name>
</gene>
<evidence type="ECO:0000313" key="3">
    <source>
        <dbReference type="Proteomes" id="UP001501508"/>
    </source>
</evidence>